<keyword evidence="2 4" id="KW-0560">Oxidoreductase</keyword>
<gene>
    <name evidence="7" type="ORF">A0131_12590</name>
</gene>
<comment type="caution">
    <text evidence="7">The sequence shown here is derived from an EMBL/GenBank/DDBJ whole genome shotgun (WGS) entry which is preliminary data.</text>
</comment>
<dbReference type="GO" id="GO:0016616">
    <property type="term" value="F:oxidoreductase activity, acting on the CH-OH group of donors, NAD or NADP as acceptor"/>
    <property type="evidence" value="ECO:0007669"/>
    <property type="project" value="InterPro"/>
</dbReference>
<dbReference type="Pfam" id="PF02826">
    <property type="entry name" value="2-Hacid_dh_C"/>
    <property type="match status" value="1"/>
</dbReference>
<organism evidence="7 8">
    <name type="scientific">Staphylococcus kloosii</name>
    <dbReference type="NCBI Taxonomy" id="29384"/>
    <lineage>
        <taxon>Bacteria</taxon>
        <taxon>Bacillati</taxon>
        <taxon>Bacillota</taxon>
        <taxon>Bacilli</taxon>
        <taxon>Bacillales</taxon>
        <taxon>Staphylococcaceae</taxon>
        <taxon>Staphylococcus</taxon>
    </lineage>
</organism>
<dbReference type="InterPro" id="IPR006140">
    <property type="entry name" value="D-isomer_DH_NAD-bd"/>
</dbReference>
<evidence type="ECO:0000313" key="7">
    <source>
        <dbReference type="EMBL" id="KYH13153.1"/>
    </source>
</evidence>
<evidence type="ECO:0000259" key="6">
    <source>
        <dbReference type="Pfam" id="PF02826"/>
    </source>
</evidence>
<dbReference type="Gene3D" id="3.40.50.720">
    <property type="entry name" value="NAD(P)-binding Rossmann-like Domain"/>
    <property type="match status" value="2"/>
</dbReference>
<dbReference type="SUPFAM" id="SSF51735">
    <property type="entry name" value="NAD(P)-binding Rossmann-fold domains"/>
    <property type="match status" value="1"/>
</dbReference>
<dbReference type="CDD" id="cd12155">
    <property type="entry name" value="PGDH_1"/>
    <property type="match status" value="1"/>
</dbReference>
<reference evidence="7 8" key="1">
    <citation type="submission" date="2016-02" db="EMBL/GenBank/DDBJ databases">
        <title>Draft genome sequence of hydrocarbon degrading Staphylococcus saprophyticus Strain CNV2, isolated from crude-oil contaminated soil from Noonmati Oil Refinery, Guwahati, Assam, India.</title>
        <authorList>
            <person name="Mukherjee A."/>
            <person name="Chettri B."/>
            <person name="Langpoklakpam J."/>
            <person name="Singh A.K."/>
            <person name="Chattopadhyay D.J."/>
        </authorList>
    </citation>
    <scope>NUCLEOTIDE SEQUENCE [LARGE SCALE GENOMIC DNA]</scope>
    <source>
        <strain evidence="7 8">CNV2</strain>
    </source>
</reference>
<evidence type="ECO:0000256" key="4">
    <source>
        <dbReference type="RuleBase" id="RU003719"/>
    </source>
</evidence>
<evidence type="ECO:0000256" key="1">
    <source>
        <dbReference type="ARBA" id="ARBA00005854"/>
    </source>
</evidence>
<evidence type="ECO:0000256" key="3">
    <source>
        <dbReference type="ARBA" id="ARBA00023027"/>
    </source>
</evidence>
<dbReference type="AlphaFoldDB" id="A0A151A1G7"/>
<dbReference type="InterPro" id="IPR036291">
    <property type="entry name" value="NAD(P)-bd_dom_sf"/>
</dbReference>
<dbReference type="EMBL" id="LUGM01000004">
    <property type="protein sequence ID" value="KYH13153.1"/>
    <property type="molecule type" value="Genomic_DNA"/>
</dbReference>
<dbReference type="Pfam" id="PF00389">
    <property type="entry name" value="2-Hacid_dh"/>
    <property type="match status" value="1"/>
</dbReference>
<feature type="domain" description="D-isomer specific 2-hydroxyacid dehydrogenase NAD-binding" evidence="6">
    <location>
        <begin position="104"/>
        <end position="277"/>
    </location>
</feature>
<evidence type="ECO:0000259" key="5">
    <source>
        <dbReference type="Pfam" id="PF00389"/>
    </source>
</evidence>
<accession>A0A151A1G7</accession>
<dbReference type="GO" id="GO:0051287">
    <property type="term" value="F:NAD binding"/>
    <property type="evidence" value="ECO:0007669"/>
    <property type="project" value="InterPro"/>
</dbReference>
<keyword evidence="3" id="KW-0520">NAD</keyword>
<feature type="domain" description="D-isomer specific 2-hydroxyacid dehydrogenase catalytic" evidence="5">
    <location>
        <begin position="38"/>
        <end position="303"/>
    </location>
</feature>
<evidence type="ECO:0000256" key="2">
    <source>
        <dbReference type="ARBA" id="ARBA00023002"/>
    </source>
</evidence>
<dbReference type="Proteomes" id="UP000075418">
    <property type="component" value="Unassembled WGS sequence"/>
</dbReference>
<dbReference type="SUPFAM" id="SSF52283">
    <property type="entry name" value="Formate/glycerate dehydrogenase catalytic domain-like"/>
    <property type="match status" value="1"/>
</dbReference>
<proteinExistence type="inferred from homology"/>
<protein>
    <submittedName>
        <fullName evidence="7">Hydroxyacid dehydrogenase</fullName>
    </submittedName>
</protein>
<dbReference type="RefSeq" id="WP_061855656.1">
    <property type="nucleotide sequence ID" value="NZ_LUGM01000004.1"/>
</dbReference>
<name>A0A151A1G7_9STAP</name>
<dbReference type="PANTHER" id="PTHR43333:SF1">
    <property type="entry name" value="D-ISOMER SPECIFIC 2-HYDROXYACID DEHYDROGENASE NAD-BINDING DOMAIN-CONTAINING PROTEIN"/>
    <property type="match status" value="1"/>
</dbReference>
<comment type="similarity">
    <text evidence="1 4">Belongs to the D-isomer specific 2-hydroxyacid dehydrogenase family.</text>
</comment>
<evidence type="ECO:0000313" key="8">
    <source>
        <dbReference type="Proteomes" id="UP000075418"/>
    </source>
</evidence>
<sequence>MKAVSLIRLGDKEERLQEALPNVEFVFTSGMDEINEQDKKDLDILFGVDKLTEAFLDECPNLKWIAWYATGVDKLPLAYLQQRNIILTNNRDAHVIQMSEFIIGYILADYKNMRTSYRNQVNRHYDSRLISKNLNGQSILFLGTGSIAQRTAQLAKAFGVKVIGINTTGKEVEYFDETYNIEELHNIVGLADIVINTLPQTPSTVHLLTKRHFQLMKDIALFINVGRGSIVENDVIIDVLKNNIIRHAYLDVFENEPLTEDSAFYDLDNISITAHISGNNTEFSDVVADTFIKNLKAFLNKDDVIENKIDTSKGY</sequence>
<dbReference type="PANTHER" id="PTHR43333">
    <property type="entry name" value="2-HACID_DH_C DOMAIN-CONTAINING PROTEIN"/>
    <property type="match status" value="1"/>
</dbReference>
<dbReference type="InterPro" id="IPR006139">
    <property type="entry name" value="D-isomer_2_OHA_DH_cat_dom"/>
</dbReference>